<gene>
    <name evidence="1" type="ORF">JEU11_20755</name>
</gene>
<organism evidence="1 2">
    <name type="scientific">Paraglaciecola chathamensis</name>
    <dbReference type="NCBI Taxonomy" id="368405"/>
    <lineage>
        <taxon>Bacteria</taxon>
        <taxon>Pseudomonadati</taxon>
        <taxon>Pseudomonadota</taxon>
        <taxon>Gammaproteobacteria</taxon>
        <taxon>Alteromonadales</taxon>
        <taxon>Alteromonadaceae</taxon>
        <taxon>Paraglaciecola</taxon>
    </lineage>
</organism>
<protein>
    <submittedName>
        <fullName evidence="1">DUF2971 domain-containing protein</fullName>
    </submittedName>
</protein>
<dbReference type="Proteomes" id="UP000649232">
    <property type="component" value="Unassembled WGS sequence"/>
</dbReference>
<dbReference type="EMBL" id="JAEILT010000053">
    <property type="protein sequence ID" value="MBJ2138881.1"/>
    <property type="molecule type" value="Genomic_DNA"/>
</dbReference>
<comment type="caution">
    <text evidence="1">The sequence shown here is derived from an EMBL/GenBank/DDBJ whole genome shotgun (WGS) entry which is preliminary data.</text>
</comment>
<dbReference type="InterPro" id="IPR021352">
    <property type="entry name" value="DUF2971"/>
</dbReference>
<sequence length="294" mass="34744">MIESIKSVDKYLYHYTKCETAIDFILKNKTFRLNNYNKTNDPKEVKDWQFNIGSNEGADLSKYCMNELSAWLTKELKEKTRLLCFSQDTDPLSGNHMIDIFNRGFCKPRMWAQYGDNHKGVCLVFDRNKLTHQINDQLAHKHLVLASQVKYRNRNVIPNLFASDDQQYSIDIDHLQKHGKEQYVAHHLSTHVERLFFEKMNDWSGESEWRYIVFSDSETDLYVNYGNSLVGVMFGNDTEEDDIISVMNMTNRTGVRHMGLKWKNCSPWYDYENLRYTGGIRNSAWGKHLRWHNK</sequence>
<name>A0ABS0WK75_9ALTE</name>
<dbReference type="Pfam" id="PF11185">
    <property type="entry name" value="DUF2971"/>
    <property type="match status" value="1"/>
</dbReference>
<evidence type="ECO:0000313" key="1">
    <source>
        <dbReference type="EMBL" id="MBJ2138881.1"/>
    </source>
</evidence>
<proteinExistence type="predicted"/>
<evidence type="ECO:0000313" key="2">
    <source>
        <dbReference type="Proteomes" id="UP000649232"/>
    </source>
</evidence>
<dbReference type="RefSeq" id="WP_198826068.1">
    <property type="nucleotide sequence ID" value="NZ_JAEILT010000053.1"/>
</dbReference>
<accession>A0ABS0WK75</accession>
<reference evidence="1 2" key="1">
    <citation type="submission" date="2020-12" db="EMBL/GenBank/DDBJ databases">
        <title>Draft genome sequences of nine environmental bacterial isolates colonizing plastic.</title>
        <authorList>
            <person name="Borre I."/>
            <person name="Sonnenschein E.C."/>
        </authorList>
    </citation>
    <scope>NUCLEOTIDE SEQUENCE [LARGE SCALE GENOMIC DNA]</scope>
    <source>
        <strain evidence="1 2">IB30</strain>
    </source>
</reference>